<evidence type="ECO:0000259" key="4">
    <source>
        <dbReference type="PROSITE" id="PS51462"/>
    </source>
</evidence>
<dbReference type="GO" id="GO:0006754">
    <property type="term" value="P:ATP biosynthetic process"/>
    <property type="evidence" value="ECO:0007669"/>
    <property type="project" value="TreeGrafter"/>
</dbReference>
<dbReference type="PANTHER" id="PTHR21340:SF0">
    <property type="entry name" value="BIS(5'-NUCLEOSYL)-TETRAPHOSPHATASE [ASYMMETRICAL]"/>
    <property type="match status" value="1"/>
</dbReference>
<dbReference type="eggNOG" id="COG0494">
    <property type="taxonomic scope" value="Bacteria"/>
</dbReference>
<comment type="cofactor">
    <cofactor evidence="1">
        <name>Mg(2+)</name>
        <dbReference type="ChEBI" id="CHEBI:18420"/>
    </cofactor>
</comment>
<dbReference type="EMBL" id="CP000544">
    <property type="protein sequence ID" value="ABM61835.1"/>
    <property type="molecule type" value="Genomic_DNA"/>
</dbReference>
<dbReference type="InterPro" id="IPR000086">
    <property type="entry name" value="NUDIX_hydrolase_dom"/>
</dbReference>
<dbReference type="Pfam" id="PF00293">
    <property type="entry name" value="NUDIX"/>
    <property type="match status" value="1"/>
</dbReference>
<dbReference type="GO" id="GO:0004081">
    <property type="term" value="F:bis(5'-nucleosyl)-tetraphosphatase (asymmetrical) activity"/>
    <property type="evidence" value="ECO:0007669"/>
    <property type="project" value="TreeGrafter"/>
</dbReference>
<dbReference type="OrthoDB" id="7066556at2"/>
<dbReference type="PANTHER" id="PTHR21340">
    <property type="entry name" value="DIADENOSINE 5,5-P1,P4-TETRAPHOSPHATE PYROPHOSPHOHYDROLASE MUTT"/>
    <property type="match status" value="1"/>
</dbReference>
<dbReference type="STRING" id="349124.Hhal_1059"/>
<dbReference type="PRINTS" id="PR00502">
    <property type="entry name" value="NUDIXFAMILY"/>
</dbReference>
<evidence type="ECO:0000256" key="2">
    <source>
        <dbReference type="ARBA" id="ARBA00022801"/>
    </source>
</evidence>
<dbReference type="KEGG" id="hha:Hhal_1059"/>
<sequence>MTQRPPRPRRRRRRQRTLSAGVIPVRFAERGRLYLLLRAFQYWDFPKGKVETGEEPLEAARREVQEEAGITELSFRWGYHYFETGPYAQGKVARYYLAETTTRRVVLGINPELGRPEHHEYRWVTPAEAYRLASPRVREVLDWAEARITRPVHDDA</sequence>
<evidence type="ECO:0000256" key="3">
    <source>
        <dbReference type="RuleBase" id="RU003476"/>
    </source>
</evidence>
<dbReference type="AlphaFoldDB" id="A1WVX3"/>
<dbReference type="Proteomes" id="UP000000647">
    <property type="component" value="Chromosome"/>
</dbReference>
<dbReference type="PROSITE" id="PS00893">
    <property type="entry name" value="NUDIX_BOX"/>
    <property type="match status" value="1"/>
</dbReference>
<dbReference type="RefSeq" id="WP_011813858.1">
    <property type="nucleotide sequence ID" value="NC_008789.1"/>
</dbReference>
<feature type="domain" description="Nudix hydrolase" evidence="4">
    <location>
        <begin position="15"/>
        <end position="146"/>
    </location>
</feature>
<dbReference type="GO" id="GO:0006167">
    <property type="term" value="P:AMP biosynthetic process"/>
    <property type="evidence" value="ECO:0007669"/>
    <property type="project" value="TreeGrafter"/>
</dbReference>
<dbReference type="InterPro" id="IPR020476">
    <property type="entry name" value="Nudix_hydrolase"/>
</dbReference>
<accession>A1WVX3</accession>
<organism evidence="5 6">
    <name type="scientific">Halorhodospira halophila (strain DSM 244 / SL1)</name>
    <name type="common">Ectothiorhodospira halophila (strain DSM 244 / SL1)</name>
    <dbReference type="NCBI Taxonomy" id="349124"/>
    <lineage>
        <taxon>Bacteria</taxon>
        <taxon>Pseudomonadati</taxon>
        <taxon>Pseudomonadota</taxon>
        <taxon>Gammaproteobacteria</taxon>
        <taxon>Chromatiales</taxon>
        <taxon>Ectothiorhodospiraceae</taxon>
        <taxon>Halorhodospira</taxon>
    </lineage>
</organism>
<proteinExistence type="inferred from homology"/>
<dbReference type="PROSITE" id="PS51462">
    <property type="entry name" value="NUDIX"/>
    <property type="match status" value="1"/>
</dbReference>
<dbReference type="InterPro" id="IPR020084">
    <property type="entry name" value="NUDIX_hydrolase_CS"/>
</dbReference>
<dbReference type="HOGENOM" id="CLU_037162_14_4_6"/>
<dbReference type="SUPFAM" id="SSF55811">
    <property type="entry name" value="Nudix"/>
    <property type="match status" value="1"/>
</dbReference>
<reference evidence="6" key="1">
    <citation type="submission" date="2006-12" db="EMBL/GenBank/DDBJ databases">
        <title>Complete sequence of Halorhodospira halophila SL1.</title>
        <authorList>
            <consortium name="US DOE Joint Genome Institute"/>
            <person name="Copeland A."/>
            <person name="Lucas S."/>
            <person name="Lapidus A."/>
            <person name="Barry K."/>
            <person name="Detter J.C."/>
            <person name="Glavina del Rio T."/>
            <person name="Hammon N."/>
            <person name="Israni S."/>
            <person name="Dalin E."/>
            <person name="Tice H."/>
            <person name="Pitluck S."/>
            <person name="Saunders E."/>
            <person name="Brettin T."/>
            <person name="Bruce D."/>
            <person name="Han C."/>
            <person name="Tapia R."/>
            <person name="Schmutz J."/>
            <person name="Larimer F."/>
            <person name="Land M."/>
            <person name="Hauser L."/>
            <person name="Kyrpides N."/>
            <person name="Mikhailova N."/>
            <person name="Hoff W."/>
            <person name="Richardson P."/>
        </authorList>
    </citation>
    <scope>NUCLEOTIDE SEQUENCE [LARGE SCALE GENOMIC DNA]</scope>
    <source>
        <strain evidence="6">DSM 244 / SL1</strain>
    </source>
</reference>
<gene>
    <name evidence="5" type="ordered locus">Hhal_1059</name>
</gene>
<evidence type="ECO:0000313" key="6">
    <source>
        <dbReference type="Proteomes" id="UP000000647"/>
    </source>
</evidence>
<comment type="similarity">
    <text evidence="3">Belongs to the Nudix hydrolase family.</text>
</comment>
<evidence type="ECO:0000313" key="5">
    <source>
        <dbReference type="EMBL" id="ABM61835.1"/>
    </source>
</evidence>
<protein>
    <submittedName>
        <fullName evidence="5">NUDIX hydrolase</fullName>
    </submittedName>
</protein>
<dbReference type="Gene3D" id="3.90.79.10">
    <property type="entry name" value="Nucleoside Triphosphate Pyrophosphohydrolase"/>
    <property type="match status" value="1"/>
</dbReference>
<keyword evidence="2 3" id="KW-0378">Hydrolase</keyword>
<dbReference type="InterPro" id="IPR051325">
    <property type="entry name" value="Nudix_hydrolase_domain"/>
</dbReference>
<dbReference type="InterPro" id="IPR015797">
    <property type="entry name" value="NUDIX_hydrolase-like_dom_sf"/>
</dbReference>
<evidence type="ECO:0000256" key="1">
    <source>
        <dbReference type="ARBA" id="ARBA00001946"/>
    </source>
</evidence>
<name>A1WVX3_HALHL</name>
<reference evidence="5 6" key="2">
    <citation type="journal article" date="2013" name="Stand. Genomic Sci.">
        <title>Complete genome sequence of Halorhodospira halophila SL1.</title>
        <authorList>
            <person name="Challacombe J.F."/>
            <person name="Majid S."/>
            <person name="Deole R."/>
            <person name="Brettin T.S."/>
            <person name="Bruce D."/>
            <person name="Delano S.F."/>
            <person name="Detter J.C."/>
            <person name="Gleasner C.D."/>
            <person name="Han C.S."/>
            <person name="Misra M."/>
            <person name="Reitenga K.G."/>
            <person name="Mikhailova N."/>
            <person name="Woyke T."/>
            <person name="Pitluck S."/>
            <person name="Nolan M."/>
            <person name="Land M.L."/>
            <person name="Saunders E."/>
            <person name="Tapia R."/>
            <person name="Lapidus A."/>
            <person name="Ivanova N."/>
            <person name="Hoff W.D."/>
        </authorList>
    </citation>
    <scope>NUCLEOTIDE SEQUENCE [LARGE SCALE GENOMIC DNA]</scope>
    <source>
        <strain evidence="6">DSM 244 / SL1</strain>
    </source>
</reference>
<keyword evidence="6" id="KW-1185">Reference proteome</keyword>